<dbReference type="Gene3D" id="3.40.50.300">
    <property type="entry name" value="P-loop containing nucleotide triphosphate hydrolases"/>
    <property type="match status" value="1"/>
</dbReference>
<evidence type="ECO:0000313" key="16">
    <source>
        <dbReference type="Proteomes" id="UP001056291"/>
    </source>
</evidence>
<evidence type="ECO:0000256" key="12">
    <source>
        <dbReference type="ARBA" id="ARBA00022840"/>
    </source>
</evidence>
<dbReference type="EC" id="2.7.7.62" evidence="14"/>
<evidence type="ECO:0000256" key="14">
    <source>
        <dbReference type="PIRNR" id="PIRNR006135"/>
    </source>
</evidence>
<comment type="similarity">
    <text evidence="7 14">Belongs to the CobU/CobP family.</text>
</comment>
<evidence type="ECO:0000256" key="2">
    <source>
        <dbReference type="ARBA" id="ARBA00000711"/>
    </source>
</evidence>
<comment type="catalytic activity">
    <reaction evidence="1 14">
        <text>adenosylcob(III)inamide + ATP = adenosylcob(III)inamide phosphate + ADP + H(+)</text>
        <dbReference type="Rhea" id="RHEA:15769"/>
        <dbReference type="ChEBI" id="CHEBI:2480"/>
        <dbReference type="ChEBI" id="CHEBI:15378"/>
        <dbReference type="ChEBI" id="CHEBI:30616"/>
        <dbReference type="ChEBI" id="CHEBI:58502"/>
        <dbReference type="ChEBI" id="CHEBI:456216"/>
        <dbReference type="EC" id="2.7.1.156"/>
    </reaction>
</comment>
<organism evidence="15 16">
    <name type="scientific">Sneathiella marina</name>
    <dbReference type="NCBI Taxonomy" id="2950108"/>
    <lineage>
        <taxon>Bacteria</taxon>
        <taxon>Pseudomonadati</taxon>
        <taxon>Pseudomonadota</taxon>
        <taxon>Alphaproteobacteria</taxon>
        <taxon>Sneathiellales</taxon>
        <taxon>Sneathiellaceae</taxon>
        <taxon>Sneathiella</taxon>
    </lineage>
</organism>
<dbReference type="EMBL" id="CP098747">
    <property type="protein sequence ID" value="USG62292.1"/>
    <property type="molecule type" value="Genomic_DNA"/>
</dbReference>
<keyword evidence="8 14" id="KW-0169">Cobalamin biosynthesis</keyword>
<evidence type="ECO:0000256" key="6">
    <source>
        <dbReference type="ARBA" id="ARBA00005159"/>
    </source>
</evidence>
<evidence type="ECO:0000256" key="7">
    <source>
        <dbReference type="ARBA" id="ARBA00007490"/>
    </source>
</evidence>
<evidence type="ECO:0000256" key="11">
    <source>
        <dbReference type="ARBA" id="ARBA00022777"/>
    </source>
</evidence>
<evidence type="ECO:0000256" key="13">
    <source>
        <dbReference type="ARBA" id="ARBA00023134"/>
    </source>
</evidence>
<dbReference type="Pfam" id="PF02283">
    <property type="entry name" value="CobU"/>
    <property type="match status" value="1"/>
</dbReference>
<dbReference type="InterPro" id="IPR027417">
    <property type="entry name" value="P-loop_NTPase"/>
</dbReference>
<sequence length="174" mass="19246">MSEKKMPDISLILGGARSGKSRFAEDLVTQKNLTRIYLATAQSYDEEMAARIAKHRSDRGRQWTTIEEPLELLKSLQQNSSVENIILVDCLTLWVSNLMGEGLSVEEAVDQLIDGLCCVDGPVVFVSNEVGQGIVPDNAMAREFRDHAGRLHQRLAAKAKSVYFITAGLAQKLK</sequence>
<evidence type="ECO:0000256" key="1">
    <source>
        <dbReference type="ARBA" id="ARBA00000312"/>
    </source>
</evidence>
<dbReference type="NCBIfam" id="NF004469">
    <property type="entry name" value="PRK05800.1"/>
    <property type="match status" value="1"/>
</dbReference>
<name>A0ABY4W525_9PROT</name>
<dbReference type="GO" id="GO:0043752">
    <property type="term" value="F:adenosylcobinamide kinase activity"/>
    <property type="evidence" value="ECO:0007669"/>
    <property type="project" value="UniProtKB-EC"/>
</dbReference>
<dbReference type="CDD" id="cd00544">
    <property type="entry name" value="CobU"/>
    <property type="match status" value="1"/>
</dbReference>
<evidence type="ECO:0000256" key="10">
    <source>
        <dbReference type="ARBA" id="ARBA00022741"/>
    </source>
</evidence>
<keyword evidence="16" id="KW-1185">Reference proteome</keyword>
<dbReference type="PIRSF" id="PIRSF006135">
    <property type="entry name" value="CobU"/>
    <property type="match status" value="1"/>
</dbReference>
<keyword evidence="13 14" id="KW-0342">GTP-binding</keyword>
<accession>A0ABY4W525</accession>
<comment type="function">
    <text evidence="4 14">Catalyzes ATP-dependent phosphorylation of adenosylcobinamide and addition of GMP to adenosylcobinamide phosphate.</text>
</comment>
<evidence type="ECO:0000256" key="4">
    <source>
        <dbReference type="ARBA" id="ARBA00003889"/>
    </source>
</evidence>
<evidence type="ECO:0000256" key="3">
    <source>
        <dbReference type="ARBA" id="ARBA00001522"/>
    </source>
</evidence>
<dbReference type="PANTHER" id="PTHR34848:SF1">
    <property type="entry name" value="BIFUNCTIONAL ADENOSYLCOBALAMIN BIOSYNTHESIS PROTEIN COBU"/>
    <property type="match status" value="1"/>
</dbReference>
<evidence type="ECO:0000256" key="9">
    <source>
        <dbReference type="ARBA" id="ARBA00022679"/>
    </source>
</evidence>
<comment type="catalytic activity">
    <reaction evidence="3">
        <text>adenosylcob(III)inamide + GTP = adenosylcob(III)inamide phosphate + GDP + H(+)</text>
        <dbReference type="Rhea" id="RHEA:15765"/>
        <dbReference type="ChEBI" id="CHEBI:2480"/>
        <dbReference type="ChEBI" id="CHEBI:15378"/>
        <dbReference type="ChEBI" id="CHEBI:37565"/>
        <dbReference type="ChEBI" id="CHEBI:58189"/>
        <dbReference type="ChEBI" id="CHEBI:58502"/>
        <dbReference type="EC" id="2.7.1.156"/>
    </reaction>
</comment>
<comment type="catalytic activity">
    <reaction evidence="2 14">
        <text>adenosylcob(III)inamide phosphate + GTP + H(+) = adenosylcob(III)inamide-GDP + diphosphate</text>
        <dbReference type="Rhea" id="RHEA:22712"/>
        <dbReference type="ChEBI" id="CHEBI:15378"/>
        <dbReference type="ChEBI" id="CHEBI:33019"/>
        <dbReference type="ChEBI" id="CHEBI:37565"/>
        <dbReference type="ChEBI" id="CHEBI:58502"/>
        <dbReference type="ChEBI" id="CHEBI:60487"/>
        <dbReference type="EC" id="2.7.7.62"/>
    </reaction>
</comment>
<keyword evidence="9 14" id="KW-0808">Transferase</keyword>
<comment type="pathway">
    <text evidence="6 14">Cofactor biosynthesis; adenosylcobalamin biosynthesis; adenosylcobalamin from cob(II)yrinate a,c-diamide: step 5/7.</text>
</comment>
<keyword evidence="15" id="KW-0548">Nucleotidyltransferase</keyword>
<protein>
    <recommendedName>
        <fullName evidence="14">Bifunctional adenosylcobalamin biosynthesis protein</fullName>
        <ecNumber evidence="14">2.7.1.156</ecNumber>
        <ecNumber evidence="14">2.7.7.62</ecNumber>
    </recommendedName>
</protein>
<dbReference type="GO" id="GO:0008820">
    <property type="term" value="F:cobinamide phosphate guanylyltransferase activity"/>
    <property type="evidence" value="ECO:0007669"/>
    <property type="project" value="UniProtKB-EC"/>
</dbReference>
<evidence type="ECO:0000313" key="15">
    <source>
        <dbReference type="EMBL" id="USG62292.1"/>
    </source>
</evidence>
<reference evidence="15" key="1">
    <citation type="submission" date="2022-06" db="EMBL/GenBank/DDBJ databases">
        <title>Sneathiella actinostolidae sp. nov., isolated from a sea anemonein the Western Pacific Ocean.</title>
        <authorList>
            <person name="Wei M.J."/>
        </authorList>
    </citation>
    <scope>NUCLEOTIDE SEQUENCE</scope>
    <source>
        <strain evidence="15">PHK-P5</strain>
    </source>
</reference>
<keyword evidence="10 14" id="KW-0547">Nucleotide-binding</keyword>
<keyword evidence="12 14" id="KW-0067">ATP-binding</keyword>
<dbReference type="InterPro" id="IPR003203">
    <property type="entry name" value="CobU/CobP"/>
</dbReference>
<keyword evidence="11 14" id="KW-0418">Kinase</keyword>
<dbReference type="EC" id="2.7.1.156" evidence="14"/>
<gene>
    <name evidence="15" type="primary">cobU</name>
    <name evidence="15" type="ORF">NBZ79_04780</name>
</gene>
<proteinExistence type="inferred from homology"/>
<dbReference type="PANTHER" id="PTHR34848">
    <property type="match status" value="1"/>
</dbReference>
<comment type="pathway">
    <text evidence="5 14">Cofactor biosynthesis; adenosylcobalamin biosynthesis; adenosylcobalamin from cob(II)yrinate a,c-diamide: step 6/7.</text>
</comment>
<dbReference type="SUPFAM" id="SSF52540">
    <property type="entry name" value="P-loop containing nucleoside triphosphate hydrolases"/>
    <property type="match status" value="1"/>
</dbReference>
<dbReference type="Proteomes" id="UP001056291">
    <property type="component" value="Chromosome"/>
</dbReference>
<evidence type="ECO:0000256" key="8">
    <source>
        <dbReference type="ARBA" id="ARBA00022573"/>
    </source>
</evidence>
<evidence type="ECO:0000256" key="5">
    <source>
        <dbReference type="ARBA" id="ARBA00004692"/>
    </source>
</evidence>